<dbReference type="PANTHER" id="PTHR13261">
    <property type="entry name" value="BRCA2 AND CDKN1A INTERACTING PROTEIN"/>
    <property type="match status" value="1"/>
</dbReference>
<protein>
    <recommendedName>
        <fullName evidence="3">Protein BCP1</fullName>
    </recommendedName>
</protein>
<comment type="caution">
    <text evidence="5">The sequence shown here is derived from an EMBL/GenBank/DDBJ whole genome shotgun (WGS) entry which is preliminary data.</text>
</comment>
<gene>
    <name evidence="5" type="ORF">N7458_012134</name>
</gene>
<evidence type="ECO:0000256" key="4">
    <source>
        <dbReference type="SAM" id="MobiDB-lite"/>
    </source>
</evidence>
<keyword evidence="3" id="KW-0653">Protein transport</keyword>
<sequence length="313" mass="35368">MGKRKQDLGDVPMGGTQAGDDDSDDVRSLSPRTALQWTIANTLQDVDMVNVDFEWFDPQPAVDFHGLKNLLRQLFDNDAQMFDLSALADLILSQPLLGSTVKVDGNESDPYAFLSVLNLQEHKANKLPGQTCHPRLDQVLQGQSRRQPRPLPLNELLSQTPVPPIGLILTERMINMPAEVIPPMYNMLLEEIAWAIEDKEPYNFSHYLIVSKNYEEIESKLDLEESRPQKKKKKGSEPPQRFFFHPEDDVLERNALCTGTMEYTNKQDEGHADSKRAFQELGIRTKGSLTLIDGANFENTVKALTEYLKSPGM</sequence>
<proteinExistence type="inferred from homology"/>
<evidence type="ECO:0000256" key="2">
    <source>
        <dbReference type="ARBA" id="ARBA00006781"/>
    </source>
</evidence>
<accession>A0AAD6BVB7</accession>
<keyword evidence="3" id="KW-0813">Transport</keyword>
<dbReference type="Proteomes" id="UP001213681">
    <property type="component" value="Unassembled WGS sequence"/>
</dbReference>
<dbReference type="EMBL" id="JAPVEA010000009">
    <property type="protein sequence ID" value="KAJ5432978.1"/>
    <property type="molecule type" value="Genomic_DNA"/>
</dbReference>
<organism evidence="5 6">
    <name type="scientific">Penicillium daleae</name>
    <dbReference type="NCBI Taxonomy" id="63821"/>
    <lineage>
        <taxon>Eukaryota</taxon>
        <taxon>Fungi</taxon>
        <taxon>Dikarya</taxon>
        <taxon>Ascomycota</taxon>
        <taxon>Pezizomycotina</taxon>
        <taxon>Eurotiomycetes</taxon>
        <taxon>Eurotiomycetidae</taxon>
        <taxon>Eurotiales</taxon>
        <taxon>Aspergillaceae</taxon>
        <taxon>Penicillium</taxon>
    </lineage>
</organism>
<feature type="region of interest" description="Disordered" evidence="4">
    <location>
        <begin position="1"/>
        <end position="28"/>
    </location>
</feature>
<name>A0AAD6BVB7_9EURO</name>
<reference evidence="5" key="2">
    <citation type="journal article" date="2023" name="IMA Fungus">
        <title>Comparative genomic study of the Penicillium genus elucidates a diverse pangenome and 15 lateral gene transfer events.</title>
        <authorList>
            <person name="Petersen C."/>
            <person name="Sorensen T."/>
            <person name="Nielsen M.R."/>
            <person name="Sondergaard T.E."/>
            <person name="Sorensen J.L."/>
            <person name="Fitzpatrick D.A."/>
            <person name="Frisvad J.C."/>
            <person name="Nielsen K.L."/>
        </authorList>
    </citation>
    <scope>NUCLEOTIDE SEQUENCE</scope>
    <source>
        <strain evidence="5">IBT 16125</strain>
    </source>
</reference>
<evidence type="ECO:0000256" key="3">
    <source>
        <dbReference type="PIRNR" id="PIRNR028983"/>
    </source>
</evidence>
<dbReference type="PIRSF" id="PIRSF028983">
    <property type="entry name" value="BCP1"/>
    <property type="match status" value="1"/>
</dbReference>
<comment type="function">
    <text evidence="1 3">Involved in nuclear export, actin cytoskeleton organization and vesicular transport.</text>
</comment>
<comment type="similarity">
    <text evidence="2 3">Belongs to the BCP1 family.</text>
</comment>
<evidence type="ECO:0000256" key="1">
    <source>
        <dbReference type="ARBA" id="ARBA00002688"/>
    </source>
</evidence>
<dbReference type="GO" id="GO:0015031">
    <property type="term" value="P:protein transport"/>
    <property type="evidence" value="ECO:0007669"/>
    <property type="project" value="UniProtKB-KW"/>
</dbReference>
<keyword evidence="6" id="KW-1185">Reference proteome</keyword>
<dbReference type="RefSeq" id="XP_056760270.1">
    <property type="nucleotide sequence ID" value="XM_056915516.1"/>
</dbReference>
<comment type="subcellular location">
    <subcellularLocation>
        <location evidence="3">Nucleus</location>
    </subcellularLocation>
</comment>
<dbReference type="GeneID" id="81605759"/>
<dbReference type="Pfam" id="PF13862">
    <property type="entry name" value="BCCIP"/>
    <property type="match status" value="1"/>
</dbReference>
<evidence type="ECO:0000313" key="6">
    <source>
        <dbReference type="Proteomes" id="UP001213681"/>
    </source>
</evidence>
<dbReference type="GO" id="GO:0005634">
    <property type="term" value="C:nucleus"/>
    <property type="evidence" value="ECO:0007669"/>
    <property type="project" value="UniProtKB-SubCell"/>
</dbReference>
<evidence type="ECO:0000313" key="5">
    <source>
        <dbReference type="EMBL" id="KAJ5432978.1"/>
    </source>
</evidence>
<keyword evidence="3" id="KW-0539">Nucleus</keyword>
<dbReference type="InterPro" id="IPR025602">
    <property type="entry name" value="BCP1_family"/>
</dbReference>
<reference evidence="5" key="1">
    <citation type="submission" date="2022-12" db="EMBL/GenBank/DDBJ databases">
        <authorList>
            <person name="Petersen C."/>
        </authorList>
    </citation>
    <scope>NUCLEOTIDE SEQUENCE</scope>
    <source>
        <strain evidence="5">IBT 16125</strain>
    </source>
</reference>
<dbReference type="AlphaFoldDB" id="A0AAD6BVB7"/>
<dbReference type="PANTHER" id="PTHR13261:SF0">
    <property type="entry name" value="BRCA2 AND CDKN1A-INTERACTING PROTEIN"/>
    <property type="match status" value="1"/>
</dbReference>